<keyword evidence="15" id="KW-1185">Reference proteome</keyword>
<feature type="compositionally biased region" description="Basic and acidic residues" evidence="12">
    <location>
        <begin position="751"/>
        <end position="766"/>
    </location>
</feature>
<evidence type="ECO:0000256" key="3">
    <source>
        <dbReference type="ARBA" id="ARBA00022705"/>
    </source>
</evidence>
<dbReference type="Proteomes" id="UP001568358">
    <property type="component" value="Unassembled WGS sequence"/>
</dbReference>
<dbReference type="SMART" id="SM00278">
    <property type="entry name" value="HhH1"/>
    <property type="match status" value="2"/>
</dbReference>
<dbReference type="Pfam" id="PF22745">
    <property type="entry name" value="Nlig-Ia"/>
    <property type="match status" value="1"/>
</dbReference>
<dbReference type="PANTHER" id="PTHR23389">
    <property type="entry name" value="CHROMOSOME TRANSMISSION FIDELITY FACTOR 18"/>
    <property type="match status" value="1"/>
</dbReference>
<evidence type="ECO:0000256" key="6">
    <source>
        <dbReference type="ARBA" id="ARBA00022833"/>
    </source>
</evidence>
<dbReference type="InterPro" id="IPR041663">
    <property type="entry name" value="DisA/LigA_HHH"/>
</dbReference>
<dbReference type="Gene3D" id="1.10.287.610">
    <property type="entry name" value="Helix hairpin bin"/>
    <property type="match status" value="1"/>
</dbReference>
<dbReference type="PROSITE" id="PS50172">
    <property type="entry name" value="BRCT"/>
    <property type="match status" value="1"/>
</dbReference>
<dbReference type="PIRSF" id="PIRSF001604">
    <property type="entry name" value="LigA"/>
    <property type="match status" value="1"/>
</dbReference>
<dbReference type="SMART" id="SM00292">
    <property type="entry name" value="BRCT"/>
    <property type="match status" value="1"/>
</dbReference>
<dbReference type="InterPro" id="IPR001357">
    <property type="entry name" value="BRCT_dom"/>
</dbReference>
<dbReference type="GO" id="GO:0003911">
    <property type="term" value="F:DNA ligase (NAD+) activity"/>
    <property type="evidence" value="ECO:0007669"/>
    <property type="project" value="UniProtKB-EC"/>
</dbReference>
<protein>
    <recommendedName>
        <fullName evidence="11">DNA ligase</fullName>
        <ecNumber evidence="11">6.5.1.2</ecNumber>
    </recommendedName>
    <alternativeName>
        <fullName evidence="11">Polydeoxyribonucleotide synthase [NAD(+)]</fullName>
    </alternativeName>
</protein>
<feature type="binding site" evidence="11">
    <location>
        <position position="421"/>
    </location>
    <ligand>
        <name>Zn(2+)</name>
        <dbReference type="ChEBI" id="CHEBI:29105"/>
    </ligand>
</feature>
<keyword evidence="8 11" id="KW-0520">NAD</keyword>
<reference evidence="14 15" key="1">
    <citation type="submission" date="2024-07" db="EMBL/GenBank/DDBJ databases">
        <title>Active virus-host system and metabolic interactions in a Lokiarchaeon culture.</title>
        <authorList>
            <person name="Ponce Toledo R.I."/>
            <person name="Rodrigues Oliveira T."/>
            <person name="Schleper C."/>
        </authorList>
    </citation>
    <scope>NUCLEOTIDE SEQUENCE [LARGE SCALE GENOMIC DNA]</scope>
    <source>
        <strain evidence="14 15">B35</strain>
    </source>
</reference>
<evidence type="ECO:0000256" key="4">
    <source>
        <dbReference type="ARBA" id="ARBA00022723"/>
    </source>
</evidence>
<evidence type="ECO:0000256" key="5">
    <source>
        <dbReference type="ARBA" id="ARBA00022763"/>
    </source>
</evidence>
<comment type="catalytic activity">
    <reaction evidence="10 11">
        <text>NAD(+) + (deoxyribonucleotide)n-3'-hydroxyl + 5'-phospho-(deoxyribonucleotide)m = (deoxyribonucleotide)n+m + AMP + beta-nicotinamide D-nucleotide.</text>
        <dbReference type="EC" id="6.5.1.2"/>
    </reaction>
</comment>
<feature type="binding site" evidence="11">
    <location>
        <position position="418"/>
    </location>
    <ligand>
        <name>Zn(2+)</name>
        <dbReference type="ChEBI" id="CHEBI:29105"/>
    </ligand>
</feature>
<comment type="function">
    <text evidence="1 11">DNA ligase that catalyzes the formation of phosphodiester linkages between 5'-phosphoryl and 3'-hydroxyl groups in double-stranded DNA using NAD as a coenzyme and as the energy source for the reaction. It is essential for DNA replication and repair of damaged DNA.</text>
</comment>
<keyword evidence="4 11" id="KW-0479">Metal-binding</keyword>
<feature type="binding site" evidence="11">
    <location>
        <position position="441"/>
    </location>
    <ligand>
        <name>Zn(2+)</name>
        <dbReference type="ChEBI" id="CHEBI:29105"/>
    </ligand>
</feature>
<evidence type="ECO:0000256" key="12">
    <source>
        <dbReference type="SAM" id="MobiDB-lite"/>
    </source>
</evidence>
<dbReference type="InterPro" id="IPR004149">
    <property type="entry name" value="Znf_DNAligase_C4"/>
</dbReference>
<evidence type="ECO:0000259" key="13">
    <source>
        <dbReference type="PROSITE" id="PS50172"/>
    </source>
</evidence>
<dbReference type="Pfam" id="PF01653">
    <property type="entry name" value="DNA_ligase_aden"/>
    <property type="match status" value="1"/>
</dbReference>
<comment type="similarity">
    <text evidence="11">Belongs to the NAD-dependent DNA ligase family. LigA subfamily.</text>
</comment>
<dbReference type="RefSeq" id="WP_027360977.1">
    <property type="nucleotide sequence ID" value="NZ_JBFSOO010000001.1"/>
</dbReference>
<evidence type="ECO:0000256" key="10">
    <source>
        <dbReference type="ARBA" id="ARBA00034005"/>
    </source>
</evidence>
<dbReference type="InterPro" id="IPR033136">
    <property type="entry name" value="DNA_ligase_CS"/>
</dbReference>
<feature type="binding site" evidence="11">
    <location>
        <begin position="40"/>
        <end position="44"/>
    </location>
    <ligand>
        <name>NAD(+)</name>
        <dbReference type="ChEBI" id="CHEBI:57540"/>
    </ligand>
</feature>
<dbReference type="InterPro" id="IPR003583">
    <property type="entry name" value="Hlx-hairpin-Hlx_DNA-bd_motif"/>
</dbReference>
<keyword evidence="7 11" id="KW-0460">Magnesium</keyword>
<dbReference type="InterPro" id="IPR013839">
    <property type="entry name" value="DNAligase_adenylation"/>
</dbReference>
<feature type="binding site" evidence="11">
    <location>
        <begin position="89"/>
        <end position="90"/>
    </location>
    <ligand>
        <name>NAD(+)</name>
        <dbReference type="ChEBI" id="CHEBI:57540"/>
    </ligand>
</feature>
<dbReference type="Pfam" id="PF03119">
    <property type="entry name" value="DNA_ligase_ZBD"/>
    <property type="match status" value="1"/>
</dbReference>
<keyword evidence="3 11" id="KW-0235">DNA replication</keyword>
<feature type="domain" description="BRCT" evidence="13">
    <location>
        <begin position="602"/>
        <end position="671"/>
    </location>
</feature>
<comment type="caution">
    <text evidence="14">The sequence shown here is derived from an EMBL/GenBank/DDBJ whole genome shotgun (WGS) entry which is preliminary data.</text>
</comment>
<feature type="binding site" evidence="11">
    <location>
        <position position="436"/>
    </location>
    <ligand>
        <name>Zn(2+)</name>
        <dbReference type="ChEBI" id="CHEBI:29105"/>
    </ligand>
</feature>
<name>A0ABV4JN66_9BACT</name>
<dbReference type="NCBIfam" id="NF005932">
    <property type="entry name" value="PRK07956.1"/>
    <property type="match status" value="1"/>
</dbReference>
<dbReference type="Pfam" id="PF12826">
    <property type="entry name" value="HHH_2"/>
    <property type="match status" value="1"/>
</dbReference>
<dbReference type="SUPFAM" id="SSF50249">
    <property type="entry name" value="Nucleic acid-binding proteins"/>
    <property type="match status" value="1"/>
</dbReference>
<evidence type="ECO:0000256" key="7">
    <source>
        <dbReference type="ARBA" id="ARBA00022842"/>
    </source>
</evidence>
<comment type="cofactor">
    <cofactor evidence="11">
        <name>Mg(2+)</name>
        <dbReference type="ChEBI" id="CHEBI:18420"/>
    </cofactor>
    <cofactor evidence="11">
        <name>Mn(2+)</name>
        <dbReference type="ChEBI" id="CHEBI:29035"/>
    </cofactor>
</comment>
<dbReference type="SUPFAM" id="SSF47781">
    <property type="entry name" value="RuvA domain 2-like"/>
    <property type="match status" value="1"/>
</dbReference>
<feature type="binding site" evidence="11">
    <location>
        <position position="143"/>
    </location>
    <ligand>
        <name>NAD(+)</name>
        <dbReference type="ChEBI" id="CHEBI:57540"/>
    </ligand>
</feature>
<dbReference type="InterPro" id="IPR001679">
    <property type="entry name" value="DNA_ligase"/>
</dbReference>
<dbReference type="SUPFAM" id="SSF52113">
    <property type="entry name" value="BRCT domain"/>
    <property type="match status" value="1"/>
</dbReference>
<feature type="binding site" evidence="11">
    <location>
        <position position="300"/>
    </location>
    <ligand>
        <name>NAD(+)</name>
        <dbReference type="ChEBI" id="CHEBI:57540"/>
    </ligand>
</feature>
<dbReference type="Gene3D" id="6.20.10.30">
    <property type="match status" value="1"/>
</dbReference>
<keyword evidence="6 11" id="KW-0862">Zinc</keyword>
<dbReference type="SMART" id="SM00532">
    <property type="entry name" value="LIGANc"/>
    <property type="match status" value="1"/>
</dbReference>
<dbReference type="InterPro" id="IPR010994">
    <property type="entry name" value="RuvA_2-like"/>
</dbReference>
<proteinExistence type="inferred from homology"/>
<organism evidence="14 15">
    <name type="scientific">Halodesulfovibrio aestuarii</name>
    <dbReference type="NCBI Taxonomy" id="126333"/>
    <lineage>
        <taxon>Bacteria</taxon>
        <taxon>Pseudomonadati</taxon>
        <taxon>Thermodesulfobacteriota</taxon>
        <taxon>Desulfovibrionia</taxon>
        <taxon>Desulfovibrionales</taxon>
        <taxon>Desulfovibrionaceae</taxon>
        <taxon>Halodesulfovibrio</taxon>
    </lineage>
</organism>
<dbReference type="Pfam" id="PF00533">
    <property type="entry name" value="BRCT"/>
    <property type="match status" value="1"/>
</dbReference>
<dbReference type="EMBL" id="JBFSOO010000001">
    <property type="protein sequence ID" value="MEZ6852189.1"/>
    <property type="molecule type" value="Genomic_DNA"/>
</dbReference>
<dbReference type="CDD" id="cd00114">
    <property type="entry name" value="LIGANc"/>
    <property type="match status" value="1"/>
</dbReference>
<feature type="active site" description="N6-AMP-lysine intermediate" evidence="11">
    <location>
        <position position="122"/>
    </location>
</feature>
<keyword evidence="2 11" id="KW-0436">Ligase</keyword>
<evidence type="ECO:0000256" key="8">
    <source>
        <dbReference type="ARBA" id="ARBA00023027"/>
    </source>
</evidence>
<accession>A0ABV4JN66</accession>
<gene>
    <name evidence="11 14" type="primary">ligA</name>
    <name evidence="14" type="ORF">AB2Z07_01365</name>
</gene>
<feature type="binding site" evidence="11">
    <location>
        <position position="120"/>
    </location>
    <ligand>
        <name>NAD(+)</name>
        <dbReference type="ChEBI" id="CHEBI:57540"/>
    </ligand>
</feature>
<dbReference type="InterPro" id="IPR012340">
    <property type="entry name" value="NA-bd_OB-fold"/>
</dbReference>
<dbReference type="Gene3D" id="2.40.50.140">
    <property type="entry name" value="Nucleic acid-binding proteins"/>
    <property type="match status" value="1"/>
</dbReference>
<dbReference type="SUPFAM" id="SSF56091">
    <property type="entry name" value="DNA ligase/mRNA capping enzyme, catalytic domain"/>
    <property type="match status" value="1"/>
</dbReference>
<dbReference type="PANTHER" id="PTHR23389:SF9">
    <property type="entry name" value="DNA LIGASE"/>
    <property type="match status" value="1"/>
</dbReference>
<dbReference type="HAMAP" id="MF_01588">
    <property type="entry name" value="DNA_ligase_A"/>
    <property type="match status" value="1"/>
</dbReference>
<feature type="binding site" evidence="11">
    <location>
        <position position="180"/>
    </location>
    <ligand>
        <name>NAD(+)</name>
        <dbReference type="ChEBI" id="CHEBI:57540"/>
    </ligand>
</feature>
<dbReference type="EC" id="6.5.1.2" evidence="11"/>
<feature type="binding site" evidence="11">
    <location>
        <position position="324"/>
    </location>
    <ligand>
        <name>NAD(+)</name>
        <dbReference type="ChEBI" id="CHEBI:57540"/>
    </ligand>
</feature>
<dbReference type="Gene3D" id="3.30.470.30">
    <property type="entry name" value="DNA ligase/mRNA capping enzyme"/>
    <property type="match status" value="1"/>
</dbReference>
<dbReference type="InterPro" id="IPR004150">
    <property type="entry name" value="NAD_DNA_ligase_OB"/>
</dbReference>
<evidence type="ECO:0000313" key="15">
    <source>
        <dbReference type="Proteomes" id="UP001568358"/>
    </source>
</evidence>
<evidence type="ECO:0000256" key="1">
    <source>
        <dbReference type="ARBA" id="ARBA00004067"/>
    </source>
</evidence>
<evidence type="ECO:0000256" key="2">
    <source>
        <dbReference type="ARBA" id="ARBA00022598"/>
    </source>
</evidence>
<sequence>MSDSTTLSFNEAQERVFHLRKELEHHSYLYYVQDAPEITDAEYDVLFLELKGLEEAYPELLTPDSPTMKVGGEVLPSLQSQEHTLRMYSLDNAFSGEEFFAFVDRIKRQQADADLSFWIDPKMDGLAMEIIYENGSFTAALTRGDGTVGEVVTHTVRTIKNVPLRLRGENPPTRLEVRGEVVIRRDAFAKLNETQRKYGKKVFANPRNAAAGSVRQLDSSVAAERPLMFLAYGVGVVEWENEGQEWTTQKAIINGLSDLGFTVPPEAQLCGSPEDVNALFEQLREKRDTLPFEIDGMVAKLNDLELQRSLGFTARFPRWAIAFKFPAQQAVTRLEEITIQVGRTGVLTPVAILEPVEVGGVVVSRATLHNEDEIQAKGLMEGDMVIVQRAGDVIPEVVRALVEKRTGSERAFTFPRKCPVCNSDAVREEGEAAWRCINVTCPAVVKRSIVHFVSKAGLDIQGVGKSWVEKLVDKGMVNDPVDLFEVKRLDLMQFEGMGPVSAQKFVTALADVKKTAPLSRFICALGIRHVGEQTGKVLAKTYKDLDALAHANVTELQELPDVGAEIAESIVDFFDNEANKAMLERFKAIGLDPKQEESVVIDEDHPFAGKTVVFTGSLTTKRADAKEMAESVGAKVVGSVSKKLDYLIVGENAGSKLAKAEQLGITILTEDEFLAMYKGNSSTQNVDSEAVAAADETSSGIEELLQETADISVTKNEERKDVAAESAALDDVSILEEVVTEQTIVKESVKDESFQDIKDTEKEKTTKKQKVKTRKNESPITLPGIK</sequence>
<dbReference type="CDD" id="cd17748">
    <property type="entry name" value="BRCT_DNA_ligase_like"/>
    <property type="match status" value="1"/>
</dbReference>
<keyword evidence="9 11" id="KW-0234">DNA repair</keyword>
<dbReference type="NCBIfam" id="TIGR00575">
    <property type="entry name" value="dnlj"/>
    <property type="match status" value="1"/>
</dbReference>
<keyword evidence="5 11" id="KW-0227">DNA damage</keyword>
<keyword evidence="11" id="KW-0464">Manganese</keyword>
<dbReference type="InterPro" id="IPR013840">
    <property type="entry name" value="DNAligase_N"/>
</dbReference>
<dbReference type="Gene3D" id="1.10.150.20">
    <property type="entry name" value="5' to 3' exonuclease, C-terminal subdomain"/>
    <property type="match status" value="2"/>
</dbReference>
<dbReference type="PROSITE" id="PS01056">
    <property type="entry name" value="DNA_LIGASE_N2"/>
    <property type="match status" value="1"/>
</dbReference>
<dbReference type="InterPro" id="IPR036420">
    <property type="entry name" value="BRCT_dom_sf"/>
</dbReference>
<evidence type="ECO:0000256" key="9">
    <source>
        <dbReference type="ARBA" id="ARBA00023204"/>
    </source>
</evidence>
<feature type="region of interest" description="Disordered" evidence="12">
    <location>
        <begin position="751"/>
        <end position="786"/>
    </location>
</feature>
<evidence type="ECO:0000313" key="14">
    <source>
        <dbReference type="EMBL" id="MEZ6852189.1"/>
    </source>
</evidence>
<dbReference type="Pfam" id="PF03120">
    <property type="entry name" value="OB_DNA_ligase"/>
    <property type="match status" value="1"/>
</dbReference>
<dbReference type="Gene3D" id="3.40.50.10190">
    <property type="entry name" value="BRCT domain"/>
    <property type="match status" value="1"/>
</dbReference>
<evidence type="ECO:0000256" key="11">
    <source>
        <dbReference type="HAMAP-Rule" id="MF_01588"/>
    </source>
</evidence>